<evidence type="ECO:0000256" key="3">
    <source>
        <dbReference type="ARBA" id="ARBA00022917"/>
    </source>
</evidence>
<evidence type="ECO:0000313" key="6">
    <source>
        <dbReference type="EMBL" id="MDW5594057.1"/>
    </source>
</evidence>
<dbReference type="InterPro" id="IPR001950">
    <property type="entry name" value="SUI1"/>
</dbReference>
<organism evidence="6 7">
    <name type="scientific">Conexibacter stalactiti</name>
    <dbReference type="NCBI Taxonomy" id="1940611"/>
    <lineage>
        <taxon>Bacteria</taxon>
        <taxon>Bacillati</taxon>
        <taxon>Actinomycetota</taxon>
        <taxon>Thermoleophilia</taxon>
        <taxon>Solirubrobacterales</taxon>
        <taxon>Conexibacteraceae</taxon>
        <taxon>Conexibacter</taxon>
    </lineage>
</organism>
<gene>
    <name evidence="6" type="ORF">R7226_06910</name>
</gene>
<dbReference type="CDD" id="cd11567">
    <property type="entry name" value="YciH_like"/>
    <property type="match status" value="1"/>
</dbReference>
<proteinExistence type="inferred from homology"/>
<keyword evidence="3" id="KW-0648">Protein biosynthesis</keyword>
<evidence type="ECO:0000256" key="4">
    <source>
        <dbReference type="SAM" id="MobiDB-lite"/>
    </source>
</evidence>
<dbReference type="Gene3D" id="3.30.780.10">
    <property type="entry name" value="SUI1-like domain"/>
    <property type="match status" value="1"/>
</dbReference>
<evidence type="ECO:0000313" key="7">
    <source>
        <dbReference type="Proteomes" id="UP001284601"/>
    </source>
</evidence>
<evidence type="ECO:0000256" key="1">
    <source>
        <dbReference type="ARBA" id="ARBA00005422"/>
    </source>
</evidence>
<name>A0ABU4HLA5_9ACTN</name>
<dbReference type="InterPro" id="IPR036877">
    <property type="entry name" value="SUI1_dom_sf"/>
</dbReference>
<dbReference type="InterPro" id="IPR050318">
    <property type="entry name" value="DENR/SUI1_TIF"/>
</dbReference>
<feature type="region of interest" description="Disordered" evidence="4">
    <location>
        <begin position="1"/>
        <end position="61"/>
    </location>
</feature>
<dbReference type="EMBL" id="JAWSTH010000011">
    <property type="protein sequence ID" value="MDW5594057.1"/>
    <property type="molecule type" value="Genomic_DNA"/>
</dbReference>
<comment type="caution">
    <text evidence="6">The sequence shown here is derived from an EMBL/GenBank/DDBJ whole genome shotgun (WGS) entry which is preliminary data.</text>
</comment>
<evidence type="ECO:0000259" key="5">
    <source>
        <dbReference type="PROSITE" id="PS50296"/>
    </source>
</evidence>
<sequence length="116" mass="12135">MPKRAANRDSAVVWSSSGGDLRKARPDSSQTPPPAQGGGRVKVRRETSGRRGKTVTTITNVPLGDDGLRELAGRLKKRCGVGGSAKDGVIELQGDHRDAVMEVLRADGFDAVLAGG</sequence>
<dbReference type="Proteomes" id="UP001284601">
    <property type="component" value="Unassembled WGS sequence"/>
</dbReference>
<keyword evidence="7" id="KW-1185">Reference proteome</keyword>
<dbReference type="SUPFAM" id="SSF55159">
    <property type="entry name" value="eIF1-like"/>
    <property type="match status" value="1"/>
</dbReference>
<comment type="similarity">
    <text evidence="1">Belongs to the SUI1 family.</text>
</comment>
<dbReference type="Pfam" id="PF01253">
    <property type="entry name" value="SUI1"/>
    <property type="match status" value="1"/>
</dbReference>
<feature type="domain" description="SUI1" evidence="5">
    <location>
        <begin position="45"/>
        <end position="108"/>
    </location>
</feature>
<dbReference type="PANTHER" id="PTHR12789:SF0">
    <property type="entry name" value="DENSITY-REGULATED PROTEIN"/>
    <property type="match status" value="1"/>
</dbReference>
<dbReference type="RefSeq" id="WP_318596315.1">
    <property type="nucleotide sequence ID" value="NZ_JAWSTH010000011.1"/>
</dbReference>
<keyword evidence="2" id="KW-0810">Translation regulation</keyword>
<dbReference type="PIRSF" id="PIRSF037511">
    <property type="entry name" value="Transl_init_SUI1_pro"/>
    <property type="match status" value="1"/>
</dbReference>
<dbReference type="PROSITE" id="PS50296">
    <property type="entry name" value="SUI1"/>
    <property type="match status" value="1"/>
</dbReference>
<accession>A0ABU4HLA5</accession>
<dbReference type="InterPro" id="IPR005872">
    <property type="entry name" value="SUI1_arc_bac"/>
</dbReference>
<dbReference type="PANTHER" id="PTHR12789">
    <property type="entry name" value="DENSITY-REGULATED PROTEIN HOMOLOG"/>
    <property type="match status" value="1"/>
</dbReference>
<protein>
    <submittedName>
        <fullName evidence="6">Stress response translation initiation inhibitor YciH</fullName>
    </submittedName>
</protein>
<reference evidence="7" key="1">
    <citation type="submission" date="2023-07" db="EMBL/GenBank/DDBJ databases">
        <title>Conexibacter stalactiti sp. nov., isolated from stalactites in a lava cave and emended description of the genus Conexibacter.</title>
        <authorList>
            <person name="Lee S.D."/>
        </authorList>
    </citation>
    <scope>NUCLEOTIDE SEQUENCE [LARGE SCALE GENOMIC DNA]</scope>
    <source>
        <strain evidence="7">KCTC 39840</strain>
    </source>
</reference>
<evidence type="ECO:0000256" key="2">
    <source>
        <dbReference type="ARBA" id="ARBA00022845"/>
    </source>
</evidence>